<evidence type="ECO:0008006" key="4">
    <source>
        <dbReference type="Google" id="ProtNLM"/>
    </source>
</evidence>
<name>A0A1H3DAX4_9BACI</name>
<gene>
    <name evidence="2" type="ORF">SAMN04488081_0875</name>
</gene>
<dbReference type="EMBL" id="FNOS01000002">
    <property type="protein sequence ID" value="SDX62884.1"/>
    <property type="molecule type" value="Genomic_DNA"/>
</dbReference>
<comment type="caution">
    <text evidence="2">The sequence shown here is derived from an EMBL/GenBank/DDBJ whole genome shotgun (WGS) entry which is preliminary data.</text>
</comment>
<reference evidence="2 3" key="1">
    <citation type="submission" date="2016-10" db="EMBL/GenBank/DDBJ databases">
        <authorList>
            <person name="Varghese N."/>
            <person name="Submissions S."/>
        </authorList>
    </citation>
    <scope>NUCLEOTIDE SEQUENCE [LARGE SCALE GENOMIC DNA]</scope>
    <source>
        <strain evidence="2 3">DSM 20748</strain>
    </source>
</reference>
<sequence>MIEIAARYFGVYDPEKILSWTKREFDALIKGWEQADIDKRDFESWRAMAHRYAQSAKHPRQKKIFDAERIRNNNKHGFAKSEEEIEEMARLNRSAKGFDPRKHSKLFQQKGGST</sequence>
<feature type="compositionally biased region" description="Basic and acidic residues" evidence="1">
    <location>
        <begin position="92"/>
        <end position="101"/>
    </location>
</feature>
<proteinExistence type="predicted"/>
<keyword evidence="3" id="KW-1185">Reference proteome</keyword>
<protein>
    <recommendedName>
        <fullName evidence="4">Phage protein</fullName>
    </recommendedName>
</protein>
<accession>A0A1H3DAX4</accession>
<evidence type="ECO:0000256" key="1">
    <source>
        <dbReference type="SAM" id="MobiDB-lite"/>
    </source>
</evidence>
<organism evidence="2 3">
    <name type="scientific">Salimicrobium album</name>
    <dbReference type="NCBI Taxonomy" id="50717"/>
    <lineage>
        <taxon>Bacteria</taxon>
        <taxon>Bacillati</taxon>
        <taxon>Bacillota</taxon>
        <taxon>Bacilli</taxon>
        <taxon>Bacillales</taxon>
        <taxon>Bacillaceae</taxon>
        <taxon>Salimicrobium</taxon>
    </lineage>
</organism>
<feature type="region of interest" description="Disordered" evidence="1">
    <location>
        <begin position="92"/>
        <end position="114"/>
    </location>
</feature>
<dbReference type="Proteomes" id="UP000198647">
    <property type="component" value="Unassembled WGS sequence"/>
</dbReference>
<evidence type="ECO:0000313" key="2">
    <source>
        <dbReference type="EMBL" id="SDX62884.1"/>
    </source>
</evidence>
<evidence type="ECO:0000313" key="3">
    <source>
        <dbReference type="Proteomes" id="UP000198647"/>
    </source>
</evidence>